<evidence type="ECO:0000313" key="2">
    <source>
        <dbReference type="EMBL" id="RKN77523.1"/>
    </source>
</evidence>
<dbReference type="Proteomes" id="UP000270343">
    <property type="component" value="Unassembled WGS sequence"/>
</dbReference>
<organism evidence="2 3">
    <name type="scientific">Streptomyces klenkii</name>
    <dbReference type="NCBI Taxonomy" id="1420899"/>
    <lineage>
        <taxon>Bacteria</taxon>
        <taxon>Bacillati</taxon>
        <taxon>Actinomycetota</taxon>
        <taxon>Actinomycetes</taxon>
        <taxon>Kitasatosporales</taxon>
        <taxon>Streptomycetaceae</taxon>
        <taxon>Streptomyces</taxon>
    </lineage>
</organism>
<keyword evidence="3" id="KW-1185">Reference proteome</keyword>
<sequence length="103" mass="11398">MTIERDPDGRRWFARFQVKPERTVKRPSEDTQCPDHPGTRLERMLGRRWFCPERGGALPCGRGLCGRAMLSSEVAGVGVGAAQDDHDGFVPARNPGAPRRPVS</sequence>
<gene>
    <name evidence="2" type="ORF">D7231_02045</name>
</gene>
<dbReference type="AlphaFoldDB" id="A0A3B0BVY2"/>
<reference evidence="2 3" key="1">
    <citation type="journal article" date="2015" name="Antonie Van Leeuwenhoek">
        <title>Streptomyces klenkii sp. nov., isolated from deep marine sediment.</title>
        <authorList>
            <person name="Veyisoglu A."/>
            <person name="Sahin N."/>
        </authorList>
    </citation>
    <scope>NUCLEOTIDE SEQUENCE [LARGE SCALE GENOMIC DNA]</scope>
    <source>
        <strain evidence="2 3">KCTC 29202</strain>
    </source>
</reference>
<accession>A0A3B0BVY2</accession>
<name>A0A3B0BVY2_9ACTN</name>
<proteinExistence type="predicted"/>
<evidence type="ECO:0000313" key="3">
    <source>
        <dbReference type="Proteomes" id="UP000270343"/>
    </source>
</evidence>
<protein>
    <submittedName>
        <fullName evidence="2">Uncharacterized protein</fullName>
    </submittedName>
</protein>
<comment type="caution">
    <text evidence="2">The sequence shown here is derived from an EMBL/GenBank/DDBJ whole genome shotgun (WGS) entry which is preliminary data.</text>
</comment>
<dbReference type="EMBL" id="RBAM01000001">
    <property type="protein sequence ID" value="RKN77523.1"/>
    <property type="molecule type" value="Genomic_DNA"/>
</dbReference>
<evidence type="ECO:0000256" key="1">
    <source>
        <dbReference type="SAM" id="MobiDB-lite"/>
    </source>
</evidence>
<feature type="region of interest" description="Disordered" evidence="1">
    <location>
        <begin position="83"/>
        <end position="103"/>
    </location>
</feature>